<dbReference type="OrthoDB" id="6955242at2"/>
<keyword evidence="4" id="KW-0560">Oxidoreductase</keyword>
<dbReference type="NCBIfam" id="NF041259">
    <property type="entry name" value="mono_DmmA_fam"/>
    <property type="match status" value="1"/>
</dbReference>
<keyword evidence="10" id="KW-1185">Reference proteome</keyword>
<keyword evidence="2" id="KW-0001">2Fe-2S</keyword>
<keyword evidence="6" id="KW-0411">Iron-sulfur</keyword>
<evidence type="ECO:0000256" key="5">
    <source>
        <dbReference type="ARBA" id="ARBA00023004"/>
    </source>
</evidence>
<keyword evidence="1" id="KW-0285">Flavoprotein</keyword>
<dbReference type="GO" id="GO:0051537">
    <property type="term" value="F:2 iron, 2 sulfur cluster binding"/>
    <property type="evidence" value="ECO:0007669"/>
    <property type="project" value="UniProtKB-KW"/>
</dbReference>
<dbReference type="PATRIC" id="fig|1286106.3.peg.940"/>
<evidence type="ECO:0000256" key="3">
    <source>
        <dbReference type="ARBA" id="ARBA00022723"/>
    </source>
</evidence>
<evidence type="ECO:0000256" key="2">
    <source>
        <dbReference type="ARBA" id="ARBA00022714"/>
    </source>
</evidence>
<organism evidence="9 10">
    <name type="scientific">Methylophaga lonarensis MPL</name>
    <dbReference type="NCBI Taxonomy" id="1286106"/>
    <lineage>
        <taxon>Bacteria</taxon>
        <taxon>Pseudomonadati</taxon>
        <taxon>Pseudomonadota</taxon>
        <taxon>Gammaproteobacteria</taxon>
        <taxon>Thiotrichales</taxon>
        <taxon>Piscirickettsiaceae</taxon>
        <taxon>Methylophaga</taxon>
    </lineage>
</organism>
<dbReference type="InterPro" id="IPR039261">
    <property type="entry name" value="FNR_nucleotide-bd"/>
</dbReference>
<feature type="domain" description="Dimethylamine monooxygenase subunit DmmA-like C-terminal" evidence="7">
    <location>
        <begin position="140"/>
        <end position="181"/>
    </location>
</feature>
<evidence type="ECO:0000256" key="4">
    <source>
        <dbReference type="ARBA" id="ARBA00023002"/>
    </source>
</evidence>
<proteinExistence type="predicted"/>
<feature type="domain" description="Dimethylamine monooxygenase subunit DmmA-like N-terminal" evidence="8">
    <location>
        <begin position="5"/>
        <end position="128"/>
    </location>
</feature>
<dbReference type="Pfam" id="PF22290">
    <property type="entry name" value="DmmA-like_N"/>
    <property type="match status" value="1"/>
</dbReference>
<dbReference type="GO" id="GO:0016491">
    <property type="term" value="F:oxidoreductase activity"/>
    <property type="evidence" value="ECO:0007669"/>
    <property type="project" value="UniProtKB-KW"/>
</dbReference>
<dbReference type="GO" id="GO:0046872">
    <property type="term" value="F:metal ion binding"/>
    <property type="evidence" value="ECO:0007669"/>
    <property type="project" value="UniProtKB-KW"/>
</dbReference>
<name>M7P209_9GAMM</name>
<keyword evidence="5" id="KW-0408">Iron</keyword>
<reference evidence="9 10" key="1">
    <citation type="journal article" date="2013" name="Genome Announc.">
        <title>Draft Genome Sequence of Methylophaga lonarensis MPLT, a Haloalkaliphilic (Non-Methane-Utilizing) Methylotroph.</title>
        <authorList>
            <person name="Shetty S.A."/>
            <person name="Marathe N.P."/>
            <person name="Munot H."/>
            <person name="Antony C.P."/>
            <person name="Dhotre D.P."/>
            <person name="Murrell J.C."/>
            <person name="Shouche Y.S."/>
        </authorList>
    </citation>
    <scope>NUCLEOTIDE SEQUENCE [LARGE SCALE GENOMIC DNA]</scope>
    <source>
        <strain evidence="9 10">MPL</strain>
    </source>
</reference>
<protein>
    <submittedName>
        <fullName evidence="9">Uncharacterized protein</fullName>
    </submittedName>
</protein>
<evidence type="ECO:0000259" key="7">
    <source>
        <dbReference type="Pfam" id="PF22289"/>
    </source>
</evidence>
<evidence type="ECO:0000313" key="9">
    <source>
        <dbReference type="EMBL" id="EMR13507.1"/>
    </source>
</evidence>
<keyword evidence="3" id="KW-0479">Metal-binding</keyword>
<dbReference type="AlphaFoldDB" id="M7P209"/>
<gene>
    <name evidence="9" type="ORF">MPL1_04677</name>
</gene>
<sequence length="200" mass="22248">MQRGYWIRSKPIYGSLVWQSPAAAHLVIAAGEGGIAVLKLFQQMYPREPIQVLYAGQPKTGRDYAEILGSTVPEGLQICNSEAELLETLKTQLGNYHMGTQFYVAGPEAFLWQVMKSLGQVGVQDADVHKELAGTLARPVYCVHCKTITEAVHHNIFSCSHCGRKLFVRDHFSRRLGAYMGLMVDAEQPGNIPKIEEVYP</sequence>
<comment type="caution">
    <text evidence="9">The sequence shown here is derived from an EMBL/GenBank/DDBJ whole genome shotgun (WGS) entry which is preliminary data.</text>
</comment>
<dbReference type="InterPro" id="IPR054582">
    <property type="entry name" value="DmmA-like_N"/>
</dbReference>
<evidence type="ECO:0000256" key="6">
    <source>
        <dbReference type="ARBA" id="ARBA00023014"/>
    </source>
</evidence>
<dbReference type="EMBL" id="APHR01000021">
    <property type="protein sequence ID" value="EMR13507.1"/>
    <property type="molecule type" value="Genomic_DNA"/>
</dbReference>
<dbReference type="Pfam" id="PF22289">
    <property type="entry name" value="DmmA-like_C"/>
    <property type="match status" value="1"/>
</dbReference>
<dbReference type="InterPro" id="IPR048037">
    <property type="entry name" value="DmmA-like_C"/>
</dbReference>
<evidence type="ECO:0000256" key="1">
    <source>
        <dbReference type="ARBA" id="ARBA00022630"/>
    </source>
</evidence>
<dbReference type="Proteomes" id="UP000012019">
    <property type="component" value="Unassembled WGS sequence"/>
</dbReference>
<dbReference type="RefSeq" id="WP_009725951.1">
    <property type="nucleotide sequence ID" value="NZ_APHR01000021.1"/>
</dbReference>
<accession>M7P209</accession>
<evidence type="ECO:0000259" key="8">
    <source>
        <dbReference type="Pfam" id="PF22290"/>
    </source>
</evidence>
<dbReference type="STRING" id="1286106.MPL1_04677"/>
<evidence type="ECO:0000313" key="10">
    <source>
        <dbReference type="Proteomes" id="UP000012019"/>
    </source>
</evidence>
<dbReference type="eggNOG" id="ENOG502Z8T2">
    <property type="taxonomic scope" value="Bacteria"/>
</dbReference>
<dbReference type="SUPFAM" id="SSF52343">
    <property type="entry name" value="Ferredoxin reductase-like, C-terminal NADP-linked domain"/>
    <property type="match status" value="1"/>
</dbReference>